<evidence type="ECO:0000313" key="6">
    <source>
        <dbReference type="Proteomes" id="UP001295794"/>
    </source>
</evidence>
<dbReference type="CDD" id="cd04301">
    <property type="entry name" value="NAT_SF"/>
    <property type="match status" value="1"/>
</dbReference>
<evidence type="ECO:0000313" key="5">
    <source>
        <dbReference type="EMBL" id="CAK5272452.1"/>
    </source>
</evidence>
<evidence type="ECO:0000259" key="4">
    <source>
        <dbReference type="PROSITE" id="PS51186"/>
    </source>
</evidence>
<dbReference type="Gene3D" id="3.80.10.10">
    <property type="entry name" value="Ribonuclease Inhibitor"/>
    <property type="match status" value="1"/>
</dbReference>
<keyword evidence="1" id="KW-0808">Transferase</keyword>
<name>A0AAD2HBA6_9AGAR</name>
<evidence type="ECO:0000256" key="1">
    <source>
        <dbReference type="ARBA" id="ARBA00022679"/>
    </source>
</evidence>
<comment type="caution">
    <text evidence="5">The sequence shown here is derived from an EMBL/GenBank/DDBJ whole genome shotgun (WGS) entry which is preliminary data.</text>
</comment>
<dbReference type="GO" id="GO:0004596">
    <property type="term" value="F:protein-N-terminal amino-acid acetyltransferase activity"/>
    <property type="evidence" value="ECO:0007669"/>
    <property type="project" value="TreeGrafter"/>
</dbReference>
<accession>A0AAD2HBA6</accession>
<evidence type="ECO:0000256" key="2">
    <source>
        <dbReference type="ARBA" id="ARBA00023315"/>
    </source>
</evidence>
<dbReference type="Proteomes" id="UP001295794">
    <property type="component" value="Unassembled WGS sequence"/>
</dbReference>
<feature type="domain" description="N-acetyltransferase" evidence="4">
    <location>
        <begin position="579"/>
        <end position="741"/>
    </location>
</feature>
<keyword evidence="3" id="KW-0175">Coiled coil</keyword>
<keyword evidence="6" id="KW-1185">Reference proteome</keyword>
<organism evidence="5 6">
    <name type="scientific">Mycena citricolor</name>
    <dbReference type="NCBI Taxonomy" id="2018698"/>
    <lineage>
        <taxon>Eukaryota</taxon>
        <taxon>Fungi</taxon>
        <taxon>Dikarya</taxon>
        <taxon>Basidiomycota</taxon>
        <taxon>Agaricomycotina</taxon>
        <taxon>Agaricomycetes</taxon>
        <taxon>Agaricomycetidae</taxon>
        <taxon>Agaricales</taxon>
        <taxon>Marasmiineae</taxon>
        <taxon>Mycenaceae</taxon>
        <taxon>Mycena</taxon>
    </lineage>
</organism>
<dbReference type="SUPFAM" id="SSF55729">
    <property type="entry name" value="Acyl-CoA N-acyltransferases (Nat)"/>
    <property type="match status" value="1"/>
</dbReference>
<dbReference type="InterPro" id="IPR000182">
    <property type="entry name" value="GNAT_dom"/>
</dbReference>
<dbReference type="PANTHER" id="PTHR45910">
    <property type="entry name" value="N-ALPHA-ACETYLTRANSFERASE 20"/>
    <property type="match status" value="1"/>
</dbReference>
<dbReference type="InterPro" id="IPR016181">
    <property type="entry name" value="Acyl_CoA_acyltransferase"/>
</dbReference>
<dbReference type="PANTHER" id="PTHR45910:SF1">
    <property type="entry name" value="N-ALPHA-ACETYLTRANSFERASE 20"/>
    <property type="match status" value="1"/>
</dbReference>
<dbReference type="EMBL" id="CAVNYO010000181">
    <property type="protein sequence ID" value="CAK5272452.1"/>
    <property type="molecule type" value="Genomic_DNA"/>
</dbReference>
<feature type="coiled-coil region" evidence="3">
    <location>
        <begin position="30"/>
        <end position="61"/>
    </location>
</feature>
<protein>
    <recommendedName>
        <fullName evidence="4">N-acetyltransferase domain-containing protein</fullName>
    </recommendedName>
</protein>
<keyword evidence="2" id="KW-0012">Acyltransferase</keyword>
<dbReference type="InterPro" id="IPR051646">
    <property type="entry name" value="NatB_acetyltransferase_subunit"/>
</dbReference>
<reference evidence="5" key="1">
    <citation type="submission" date="2023-11" db="EMBL/GenBank/DDBJ databases">
        <authorList>
            <person name="De Vega J J."/>
            <person name="De Vega J J."/>
        </authorList>
    </citation>
    <scope>NUCLEOTIDE SEQUENCE</scope>
</reference>
<proteinExistence type="predicted"/>
<dbReference type="Pfam" id="PF00583">
    <property type="entry name" value="Acetyltransf_1"/>
    <property type="match status" value="1"/>
</dbReference>
<sequence length="764" mass="84050">MLPGQPFQEPPTTRSLSDARISLDTQLKQEAAFSDKIRTLEETLAQLVAETRANIEELVREQLSVQSSIKQTRIRLFTNQNSSPDTIRLWLERSGSSVPLDIEIYLRVVQSPETPVPSYSRRRRNEYITHTFVPPPPPPPLFGTGPLPPPGHMLVPHFTPSVTPFIVPQATVHLHSPGWESPSPPLLAGQSDSAGAPVNVHWGHIAVFYLVQQMFRWERFVFRFDKAFGSLAALKSISGSAPLLKEFELSCASAAVSQAYYAAAPGAEWGWLPSALPTATIANPLPKLEALTLQHAPFKPTSSIFLQPSTHLHTINIRALPTSHIPLDRIVGIITPNRDTLKSLRLHFTSVSHPVLPLQANTTIPHLEDLYIGGHHLLSQLADTLSVPELKSLDFDFDSPREPIEETIVSLYTRSQNPPIRTMVISYPPSSTGPGPQGFYHSYVAAGSVASWGFLSECAATLEVLKVGGASLESLLGSLGAPDDNSGLTLPPGAVLINGNGQQSWLCPQLRELYLRSCQSHGHGHGHDGVGKLVKMVDARNPDGGGVSNSGVQRLTRLEMDDCGPVGSDVVQWLEGRVPSVVCVEPTGAERTSVHTHLYGNLDFFTQTYSNSFYLGYLSRWPDLCSIQTAPSGRPMGYILGKAEGHSTEWHGHITVLTVAPEYRRLGLASKLIALLEQVSNDTYRGYFVDLYVRCTNDVAIPMYEGLGYSVYRRVREYYDSLGGNRGRDEEDAFDMRKPLARDVGRRSVRANGRETLVSRYEVS</sequence>
<dbReference type="GO" id="GO:0031416">
    <property type="term" value="C:NatB complex"/>
    <property type="evidence" value="ECO:0007669"/>
    <property type="project" value="TreeGrafter"/>
</dbReference>
<dbReference type="InterPro" id="IPR032675">
    <property type="entry name" value="LRR_dom_sf"/>
</dbReference>
<gene>
    <name evidence="5" type="ORF">MYCIT1_LOCUS18104</name>
</gene>
<dbReference type="PROSITE" id="PS51186">
    <property type="entry name" value="GNAT"/>
    <property type="match status" value="1"/>
</dbReference>
<evidence type="ECO:0000256" key="3">
    <source>
        <dbReference type="SAM" id="Coils"/>
    </source>
</evidence>
<dbReference type="AlphaFoldDB" id="A0AAD2HBA6"/>
<dbReference type="Gene3D" id="3.40.630.30">
    <property type="match status" value="1"/>
</dbReference>
<dbReference type="SUPFAM" id="SSF52047">
    <property type="entry name" value="RNI-like"/>
    <property type="match status" value="1"/>
</dbReference>